<dbReference type="AlphaFoldDB" id="A0A1G5B716"/>
<protein>
    <submittedName>
        <fullName evidence="1">Uncharacterized protein</fullName>
    </submittedName>
</protein>
<keyword evidence="2" id="KW-1185">Reference proteome</keyword>
<evidence type="ECO:0000313" key="2">
    <source>
        <dbReference type="Proteomes" id="UP000199354"/>
    </source>
</evidence>
<proteinExistence type="predicted"/>
<dbReference type="EMBL" id="FMVF01000002">
    <property type="protein sequence ID" value="SCX85875.1"/>
    <property type="molecule type" value="Genomic_DNA"/>
</dbReference>
<sequence length="39" mass="4376">MKNNPGTSGVLFFKRLIVKRIANRTIFFVTLGIASKHLS</sequence>
<evidence type="ECO:0000313" key="1">
    <source>
        <dbReference type="EMBL" id="SCX85875.1"/>
    </source>
</evidence>
<reference evidence="1 2" key="1">
    <citation type="submission" date="2016-10" db="EMBL/GenBank/DDBJ databases">
        <authorList>
            <person name="de Groot N.N."/>
        </authorList>
    </citation>
    <scope>NUCLEOTIDE SEQUENCE [LARGE SCALE GENOMIC DNA]</scope>
    <source>
        <strain evidence="1 2">CGMCC 1.7031</strain>
    </source>
</reference>
<dbReference type="STRING" id="490189.SAMN02927903_00273"/>
<dbReference type="Proteomes" id="UP000199354">
    <property type="component" value="Unassembled WGS sequence"/>
</dbReference>
<gene>
    <name evidence="1" type="ORF">SAMN02927903_00273</name>
</gene>
<organism evidence="1 2">
    <name type="scientific">Flavobacterium caeni</name>
    <dbReference type="NCBI Taxonomy" id="490189"/>
    <lineage>
        <taxon>Bacteria</taxon>
        <taxon>Pseudomonadati</taxon>
        <taxon>Bacteroidota</taxon>
        <taxon>Flavobacteriia</taxon>
        <taxon>Flavobacteriales</taxon>
        <taxon>Flavobacteriaceae</taxon>
        <taxon>Flavobacterium</taxon>
    </lineage>
</organism>
<accession>A0A1G5B716</accession>
<name>A0A1G5B716_9FLAO</name>